<name>A0AAV6TG02_9ARAC</name>
<dbReference type="AlphaFoldDB" id="A0AAV6TG02"/>
<feature type="region of interest" description="Disordered" evidence="1">
    <location>
        <begin position="144"/>
        <end position="169"/>
    </location>
</feature>
<evidence type="ECO:0000256" key="1">
    <source>
        <dbReference type="SAM" id="MobiDB-lite"/>
    </source>
</evidence>
<evidence type="ECO:0000313" key="3">
    <source>
        <dbReference type="Proteomes" id="UP000827092"/>
    </source>
</evidence>
<reference evidence="2 3" key="1">
    <citation type="journal article" date="2022" name="Nat. Ecol. Evol.">
        <title>A masculinizing supergene underlies an exaggerated male reproductive morph in a spider.</title>
        <authorList>
            <person name="Hendrickx F."/>
            <person name="De Corte Z."/>
            <person name="Sonet G."/>
            <person name="Van Belleghem S.M."/>
            <person name="Kostlbacher S."/>
            <person name="Vangestel C."/>
        </authorList>
    </citation>
    <scope>NUCLEOTIDE SEQUENCE [LARGE SCALE GENOMIC DNA]</scope>
    <source>
        <strain evidence="2">W744_W776</strain>
    </source>
</reference>
<feature type="non-terminal residue" evidence="2">
    <location>
        <position position="1"/>
    </location>
</feature>
<protein>
    <submittedName>
        <fullName evidence="2">Uncharacterized protein</fullName>
    </submittedName>
</protein>
<gene>
    <name evidence="2" type="ORF">JTE90_015823</name>
</gene>
<evidence type="ECO:0000313" key="2">
    <source>
        <dbReference type="EMBL" id="KAG8170696.1"/>
    </source>
</evidence>
<proteinExistence type="predicted"/>
<sequence length="212" mass="23401">PAPPNLTQVRGSNLPTSLPYIVLVTRGCSPLGALRGYGDKLYKKNTFPPGPPSTSPVRLLSPHWSQRTFPRVRVGNINPFPFGRSEKTEQCLRFGDALASERFLRSLRTDPHVQLLFTGNPSPASVPRFHLSFCYYPKDRPGGGSRRAHARPFNARHRDPPTHCGETPPRGKLCRGARYGPQRGRSSFSGCCWVGIVKLLSKIPTSMATPTV</sequence>
<comment type="caution">
    <text evidence="2">The sequence shown here is derived from an EMBL/GenBank/DDBJ whole genome shotgun (WGS) entry which is preliminary data.</text>
</comment>
<keyword evidence="3" id="KW-1185">Reference proteome</keyword>
<accession>A0AAV6TG02</accession>
<dbReference type="EMBL" id="JAFNEN010005021">
    <property type="protein sequence ID" value="KAG8170696.1"/>
    <property type="molecule type" value="Genomic_DNA"/>
</dbReference>
<dbReference type="Proteomes" id="UP000827092">
    <property type="component" value="Unassembled WGS sequence"/>
</dbReference>
<organism evidence="2 3">
    <name type="scientific">Oedothorax gibbosus</name>
    <dbReference type="NCBI Taxonomy" id="931172"/>
    <lineage>
        <taxon>Eukaryota</taxon>
        <taxon>Metazoa</taxon>
        <taxon>Ecdysozoa</taxon>
        <taxon>Arthropoda</taxon>
        <taxon>Chelicerata</taxon>
        <taxon>Arachnida</taxon>
        <taxon>Araneae</taxon>
        <taxon>Araneomorphae</taxon>
        <taxon>Entelegynae</taxon>
        <taxon>Araneoidea</taxon>
        <taxon>Linyphiidae</taxon>
        <taxon>Erigoninae</taxon>
        <taxon>Oedothorax</taxon>
    </lineage>
</organism>